<evidence type="ECO:0000313" key="6">
    <source>
        <dbReference type="EMBL" id="QDT14354.1"/>
    </source>
</evidence>
<sequence length="464" mass="50106">MFAPLLLAAVVAGADAPTERPNIVLMMADDLGWGDVGYHRDAGGSPGAFTPHLDEWAKDAVRLERFYAASPVCSPTRASVMTGRHPHRVGITHANVGHLPDEEETLAERLRDAGYATGFFGKWHLGTLTTDVRDANRGRPGNLKDYAPPWEHGFDVTFATESKVPTFDPLWKPKVGARSTWWEPVADPADAVPYGTAYWTGPGQTAEELRGDDSDRIVDRATAFIENRATVGRPFLAVVWFHAPHLPVVAGAEDAARFAHLSDYEKHYRGSVAALDAAVGRVRATLREAGVAEKTLVVFCSDNGPEGDATAPGSAGPFRGRKRDLYEGGVRVPGLIEWPAGGLSGGGATNLPVVSTDLFPTVLAAAGLEPPRDPGREGMNVLPLLRDGATERTSPIGFTFQSRDAWTEDRFKLIRPKRNAPWQLYDLLADPGEAHDLAASQPERVERMAADFAAWQATLAPAGR</sequence>
<protein>
    <submittedName>
        <fullName evidence="6">Arylsulfatase</fullName>
        <ecNumber evidence="6">3.1.6.1</ecNumber>
    </submittedName>
</protein>
<dbReference type="SUPFAM" id="SSF53649">
    <property type="entry name" value="Alkaline phosphatase-like"/>
    <property type="match status" value="1"/>
</dbReference>
<comment type="similarity">
    <text evidence="1">Belongs to the sulfatase family.</text>
</comment>
<dbReference type="InterPro" id="IPR024607">
    <property type="entry name" value="Sulfatase_CS"/>
</dbReference>
<dbReference type="Proteomes" id="UP000318741">
    <property type="component" value="Chromosome"/>
</dbReference>
<dbReference type="AlphaFoldDB" id="A0A517P4R2"/>
<feature type="domain" description="Sulfatase N-terminal" evidence="5">
    <location>
        <begin position="21"/>
        <end position="367"/>
    </location>
</feature>
<dbReference type="PANTHER" id="PTHR42693">
    <property type="entry name" value="ARYLSULFATASE FAMILY MEMBER"/>
    <property type="match status" value="1"/>
</dbReference>
<dbReference type="GO" id="GO:0004065">
    <property type="term" value="F:arylsulfatase activity"/>
    <property type="evidence" value="ECO:0007669"/>
    <property type="project" value="UniProtKB-EC"/>
</dbReference>
<evidence type="ECO:0000256" key="1">
    <source>
        <dbReference type="ARBA" id="ARBA00008779"/>
    </source>
</evidence>
<dbReference type="InterPro" id="IPR017850">
    <property type="entry name" value="Alkaline_phosphatase_core_sf"/>
</dbReference>
<keyword evidence="2" id="KW-0479">Metal-binding</keyword>
<dbReference type="EMBL" id="CP036265">
    <property type="protein sequence ID" value="QDT14354.1"/>
    <property type="molecule type" value="Genomic_DNA"/>
</dbReference>
<dbReference type="Gene3D" id="3.40.720.10">
    <property type="entry name" value="Alkaline Phosphatase, subunit A"/>
    <property type="match status" value="1"/>
</dbReference>
<keyword evidence="3 6" id="KW-0378">Hydrolase</keyword>
<keyword evidence="7" id="KW-1185">Reference proteome</keyword>
<dbReference type="GO" id="GO:0046872">
    <property type="term" value="F:metal ion binding"/>
    <property type="evidence" value="ECO:0007669"/>
    <property type="project" value="UniProtKB-KW"/>
</dbReference>
<accession>A0A517P4R2</accession>
<dbReference type="RefSeq" id="WP_145357113.1">
    <property type="nucleotide sequence ID" value="NZ_CP036265.1"/>
</dbReference>
<dbReference type="OrthoDB" id="9783154at2"/>
<name>A0A517P4R2_9PLAN</name>
<organism evidence="6 7">
    <name type="scientific">Alienimonas californiensis</name>
    <dbReference type="NCBI Taxonomy" id="2527989"/>
    <lineage>
        <taxon>Bacteria</taxon>
        <taxon>Pseudomonadati</taxon>
        <taxon>Planctomycetota</taxon>
        <taxon>Planctomycetia</taxon>
        <taxon>Planctomycetales</taxon>
        <taxon>Planctomycetaceae</taxon>
        <taxon>Alienimonas</taxon>
    </lineage>
</organism>
<evidence type="ECO:0000256" key="3">
    <source>
        <dbReference type="ARBA" id="ARBA00022801"/>
    </source>
</evidence>
<dbReference type="InterPro" id="IPR050738">
    <property type="entry name" value="Sulfatase"/>
</dbReference>
<evidence type="ECO:0000256" key="2">
    <source>
        <dbReference type="ARBA" id="ARBA00022723"/>
    </source>
</evidence>
<evidence type="ECO:0000313" key="7">
    <source>
        <dbReference type="Proteomes" id="UP000318741"/>
    </source>
</evidence>
<reference evidence="6 7" key="1">
    <citation type="submission" date="2019-02" db="EMBL/GenBank/DDBJ databases">
        <title>Deep-cultivation of Planctomycetes and their phenomic and genomic characterization uncovers novel biology.</title>
        <authorList>
            <person name="Wiegand S."/>
            <person name="Jogler M."/>
            <person name="Boedeker C."/>
            <person name="Pinto D."/>
            <person name="Vollmers J."/>
            <person name="Rivas-Marin E."/>
            <person name="Kohn T."/>
            <person name="Peeters S.H."/>
            <person name="Heuer A."/>
            <person name="Rast P."/>
            <person name="Oberbeckmann S."/>
            <person name="Bunk B."/>
            <person name="Jeske O."/>
            <person name="Meyerdierks A."/>
            <person name="Storesund J.E."/>
            <person name="Kallscheuer N."/>
            <person name="Luecker S."/>
            <person name="Lage O.M."/>
            <person name="Pohl T."/>
            <person name="Merkel B.J."/>
            <person name="Hornburger P."/>
            <person name="Mueller R.-W."/>
            <person name="Bruemmer F."/>
            <person name="Labrenz M."/>
            <person name="Spormann A.M."/>
            <person name="Op den Camp H."/>
            <person name="Overmann J."/>
            <person name="Amann R."/>
            <person name="Jetten M.S.M."/>
            <person name="Mascher T."/>
            <person name="Medema M.H."/>
            <person name="Devos D.P."/>
            <person name="Kaster A.-K."/>
            <person name="Ovreas L."/>
            <person name="Rohde M."/>
            <person name="Galperin M.Y."/>
            <person name="Jogler C."/>
        </authorList>
    </citation>
    <scope>NUCLEOTIDE SEQUENCE [LARGE SCALE GENOMIC DNA]</scope>
    <source>
        <strain evidence="6 7">CA12</strain>
    </source>
</reference>
<dbReference type="InterPro" id="IPR000917">
    <property type="entry name" value="Sulfatase_N"/>
</dbReference>
<dbReference type="PANTHER" id="PTHR42693:SF53">
    <property type="entry name" value="ENDO-4-O-SULFATASE"/>
    <property type="match status" value="1"/>
</dbReference>
<evidence type="ECO:0000259" key="5">
    <source>
        <dbReference type="Pfam" id="PF00884"/>
    </source>
</evidence>
<dbReference type="EC" id="3.1.6.1" evidence="6"/>
<gene>
    <name evidence="6" type="primary">atsA_4</name>
    <name evidence="6" type="ORF">CA12_04270</name>
</gene>
<dbReference type="Gene3D" id="3.30.1120.10">
    <property type="match status" value="1"/>
</dbReference>
<dbReference type="KEGG" id="acaf:CA12_04270"/>
<dbReference type="Pfam" id="PF00884">
    <property type="entry name" value="Sulfatase"/>
    <property type="match status" value="1"/>
</dbReference>
<evidence type="ECO:0000256" key="4">
    <source>
        <dbReference type="ARBA" id="ARBA00022837"/>
    </source>
</evidence>
<keyword evidence="4" id="KW-0106">Calcium</keyword>
<proteinExistence type="inferred from homology"/>
<dbReference type="PROSITE" id="PS00523">
    <property type="entry name" value="SULFATASE_1"/>
    <property type="match status" value="1"/>
</dbReference>